<dbReference type="AlphaFoldDB" id="A0A364RBI8"/>
<sequence>MWLFLKYKIKLKAGLIYTSAVGIMLLLFCLKPFLATEILLYQVFSNETAIIIDQLLIGFICLFI</sequence>
<evidence type="ECO:0000256" key="1">
    <source>
        <dbReference type="SAM" id="Phobius"/>
    </source>
</evidence>
<feature type="transmembrane region" description="Helical" evidence="1">
    <location>
        <begin position="12"/>
        <end position="33"/>
    </location>
</feature>
<comment type="caution">
    <text evidence="2">The sequence shown here is derived from an EMBL/GenBank/DDBJ whole genome shotgun (WGS) entry which is preliminary data.</text>
</comment>
<proteinExistence type="predicted"/>
<keyword evidence="1" id="KW-0472">Membrane</keyword>
<name>A0A364RBI8_9BACT</name>
<keyword evidence="1" id="KW-1133">Transmembrane helix</keyword>
<gene>
    <name evidence="2" type="ORF">DP923_13470</name>
</gene>
<accession>A0A364RBI8</accession>
<organism evidence="2 3">
    <name type="scientific">Pontibacter arcticus</name>
    <dbReference type="NCBI Taxonomy" id="2080288"/>
    <lineage>
        <taxon>Bacteria</taxon>
        <taxon>Pseudomonadati</taxon>
        <taxon>Bacteroidota</taxon>
        <taxon>Cytophagia</taxon>
        <taxon>Cytophagales</taxon>
        <taxon>Hymenobacteraceae</taxon>
        <taxon>Pontibacter</taxon>
    </lineage>
</organism>
<dbReference type="EMBL" id="QMDV01000004">
    <property type="protein sequence ID" value="RAU81710.1"/>
    <property type="molecule type" value="Genomic_DNA"/>
</dbReference>
<evidence type="ECO:0000313" key="2">
    <source>
        <dbReference type="EMBL" id="RAU81710.1"/>
    </source>
</evidence>
<keyword evidence="1" id="KW-0812">Transmembrane</keyword>
<dbReference type="Proteomes" id="UP000251692">
    <property type="component" value="Unassembled WGS sequence"/>
</dbReference>
<protein>
    <submittedName>
        <fullName evidence="2">Uncharacterized protein</fullName>
    </submittedName>
</protein>
<keyword evidence="3" id="KW-1185">Reference proteome</keyword>
<evidence type="ECO:0000313" key="3">
    <source>
        <dbReference type="Proteomes" id="UP000251692"/>
    </source>
</evidence>
<reference evidence="2 3" key="1">
    <citation type="submission" date="2018-06" db="EMBL/GenBank/DDBJ databases">
        <authorList>
            <person name="Liu Z.-W."/>
        </authorList>
    </citation>
    <scope>NUCLEOTIDE SEQUENCE [LARGE SCALE GENOMIC DNA]</scope>
    <source>
        <strain evidence="2 3">2b14</strain>
    </source>
</reference>
<reference evidence="2 3" key="2">
    <citation type="submission" date="2018-07" db="EMBL/GenBank/DDBJ databases">
        <title>Pontibacter sp. 2b14 genomic sequence and assembly.</title>
        <authorList>
            <person name="Du Z.-J."/>
        </authorList>
    </citation>
    <scope>NUCLEOTIDE SEQUENCE [LARGE SCALE GENOMIC DNA]</scope>
    <source>
        <strain evidence="2 3">2b14</strain>
    </source>
</reference>